<feature type="compositionally biased region" description="Low complexity" evidence="3">
    <location>
        <begin position="20"/>
        <end position="30"/>
    </location>
</feature>
<dbReference type="Proteomes" id="UP000006790">
    <property type="component" value="Chromosome 8"/>
</dbReference>
<sequence>MSFNEYLNKAYGTQKKSKTTSESSPSSNTKFDIIDSSEHIAFANNKPLGISSSNKSKKKTGLWRNLDTNELIERQNIVAAASNQGVDNLKMSPGTRPGLQTVDGDSVKFEANSLKVNTEAEDVIKNQEPVFRDQKGLEIDNYQTYIQEEKRSEDLKEQARQKAINEINMGDIQLYQLKHPGWKPAQLRYNETKFEDPVLAFKEGDTSEHRQLSPLGRKLYNGIYPDNRFGICPGWRWDGVDRSTGFETKWFSKQNEINERRIQSFTRQQDF</sequence>
<evidence type="ECO:0000256" key="1">
    <source>
        <dbReference type="ARBA" id="ARBA00011069"/>
    </source>
</evidence>
<evidence type="ECO:0000256" key="2">
    <source>
        <dbReference type="ARBA" id="ARBA00020644"/>
    </source>
</evidence>
<organism evidence="4 5">
    <name type="scientific">Eremothecium cymbalariae (strain CBS 270.75 / DBVPG 7215 / KCTC 17166 / NRRL Y-17582)</name>
    <name type="common">Yeast</name>
    <dbReference type="NCBI Taxonomy" id="931890"/>
    <lineage>
        <taxon>Eukaryota</taxon>
        <taxon>Fungi</taxon>
        <taxon>Dikarya</taxon>
        <taxon>Ascomycota</taxon>
        <taxon>Saccharomycotina</taxon>
        <taxon>Saccharomycetes</taxon>
        <taxon>Saccharomycetales</taxon>
        <taxon>Saccharomycetaceae</taxon>
        <taxon>Eremothecium</taxon>
    </lineage>
</organism>
<evidence type="ECO:0000313" key="5">
    <source>
        <dbReference type="Proteomes" id="UP000006790"/>
    </source>
</evidence>
<dbReference type="RefSeq" id="XP_003648471.1">
    <property type="nucleotide sequence ID" value="XM_003648423.1"/>
</dbReference>
<dbReference type="GO" id="GO:0003723">
    <property type="term" value="F:RNA binding"/>
    <property type="evidence" value="ECO:0007669"/>
    <property type="project" value="TreeGrafter"/>
</dbReference>
<comment type="similarity">
    <text evidence="1">Belongs to the CWC26 family.</text>
</comment>
<dbReference type="STRING" id="931890.G8JXT0"/>
<evidence type="ECO:0000313" key="4">
    <source>
        <dbReference type="EMBL" id="AET41654.1"/>
    </source>
</evidence>
<gene>
    <name evidence="4" type="ordered locus">Ecym_8384</name>
</gene>
<dbReference type="PANTHER" id="PTHR31809:SF0">
    <property type="entry name" value="BUD13 HOMOLOG"/>
    <property type="match status" value="1"/>
</dbReference>
<dbReference type="InterPro" id="IPR051112">
    <property type="entry name" value="CWC26_splicing_factor"/>
</dbReference>
<dbReference type="eggNOG" id="KOG2654">
    <property type="taxonomic scope" value="Eukaryota"/>
</dbReference>
<dbReference type="EMBL" id="CP002504">
    <property type="protein sequence ID" value="AET41654.1"/>
    <property type="molecule type" value="Genomic_DNA"/>
</dbReference>
<dbReference type="AlphaFoldDB" id="G8JXT0"/>
<dbReference type="GO" id="GO:0005684">
    <property type="term" value="C:U2-type spliceosomal complex"/>
    <property type="evidence" value="ECO:0007669"/>
    <property type="project" value="TreeGrafter"/>
</dbReference>
<feature type="region of interest" description="Disordered" evidence="3">
    <location>
        <begin position="1"/>
        <end position="31"/>
    </location>
</feature>
<dbReference type="GO" id="GO:0070274">
    <property type="term" value="C:RES complex"/>
    <property type="evidence" value="ECO:0007669"/>
    <property type="project" value="TreeGrafter"/>
</dbReference>
<dbReference type="InterPro" id="IPR018609">
    <property type="entry name" value="Bud13"/>
</dbReference>
<dbReference type="OrthoDB" id="6022at2759"/>
<dbReference type="GO" id="GO:0000398">
    <property type="term" value="P:mRNA splicing, via spliceosome"/>
    <property type="evidence" value="ECO:0007669"/>
    <property type="project" value="TreeGrafter"/>
</dbReference>
<dbReference type="FunCoup" id="G8JXT0">
    <property type="interactions" value="81"/>
</dbReference>
<keyword evidence="5" id="KW-1185">Reference proteome</keyword>
<dbReference type="Pfam" id="PF09736">
    <property type="entry name" value="Bud13"/>
    <property type="match status" value="1"/>
</dbReference>
<dbReference type="KEGG" id="erc:Ecym_8384"/>
<dbReference type="PANTHER" id="PTHR31809">
    <property type="entry name" value="BUD13 HOMOLOG"/>
    <property type="match status" value="1"/>
</dbReference>
<protein>
    <recommendedName>
        <fullName evidence="2">Pre-mRNA-splicing factor CWC26</fullName>
    </recommendedName>
</protein>
<dbReference type="InParanoid" id="G8JXT0"/>
<dbReference type="OMA" id="NGFENRW"/>
<accession>G8JXT0</accession>
<evidence type="ECO:0000256" key="3">
    <source>
        <dbReference type="SAM" id="MobiDB-lite"/>
    </source>
</evidence>
<name>G8JXT0_ERECY</name>
<reference evidence="5" key="1">
    <citation type="journal article" date="2012" name="G3 (Bethesda)">
        <title>Pichia sorbitophila, an interspecies yeast hybrid reveals early steps of genome resolution following polyploidization.</title>
        <authorList>
            <person name="Leh Louis V."/>
            <person name="Despons L."/>
            <person name="Friedrich A."/>
            <person name="Martin T."/>
            <person name="Durrens P."/>
            <person name="Casaregola S."/>
            <person name="Neuveglise C."/>
            <person name="Fairhead C."/>
            <person name="Marck C."/>
            <person name="Cruz J.A."/>
            <person name="Straub M.L."/>
            <person name="Kugler V."/>
            <person name="Sacerdot C."/>
            <person name="Uzunov Z."/>
            <person name="Thierry A."/>
            <person name="Weiss S."/>
            <person name="Bleykasten C."/>
            <person name="De Montigny J."/>
            <person name="Jacques N."/>
            <person name="Jung P."/>
            <person name="Lemaire M."/>
            <person name="Mallet S."/>
            <person name="Morel G."/>
            <person name="Richard G.F."/>
            <person name="Sarkar A."/>
            <person name="Savel G."/>
            <person name="Schacherer J."/>
            <person name="Seret M.L."/>
            <person name="Talla E."/>
            <person name="Samson G."/>
            <person name="Jubin C."/>
            <person name="Poulain J."/>
            <person name="Vacherie B."/>
            <person name="Barbe V."/>
            <person name="Pelletier E."/>
            <person name="Sherman D.J."/>
            <person name="Westhof E."/>
            <person name="Weissenbach J."/>
            <person name="Baret P.V."/>
            <person name="Wincker P."/>
            <person name="Gaillardin C."/>
            <person name="Dujon B."/>
            <person name="Souciet J.L."/>
        </authorList>
    </citation>
    <scope>NUCLEOTIDE SEQUENCE [LARGE SCALE GENOMIC DNA]</scope>
    <source>
        <strain evidence="5">CBS 270.75 / DBVPG 7215 / KCTC 17166 / NRRL Y-17582</strain>
    </source>
</reference>
<dbReference type="HOGENOM" id="CLU_086127_0_0_1"/>
<dbReference type="GeneID" id="11472763"/>
<proteinExistence type="inferred from homology"/>